<keyword evidence="11" id="KW-1185">Reference proteome</keyword>
<reference evidence="10 11" key="1">
    <citation type="submission" date="2017-05" db="EMBL/GenBank/DDBJ databases">
        <title>Genome of assembly of the Bengalese finch, Lonchura striata domestica.</title>
        <authorList>
            <person name="Colquitt B.M."/>
            <person name="Brainard M.S."/>
        </authorList>
    </citation>
    <scope>NUCLEOTIDE SEQUENCE [LARGE SCALE GENOMIC DNA]</scope>
    <source>
        <strain evidence="10">White83orange57</strain>
    </source>
</reference>
<sequence length="501" mass="57807">MLFWHTQPEHYNQHSTGSYLRDVLALPIFKQEEPQLSPENDAKLPPFQYVLCTATSPAVKLHEETLTYLNQGQSYEIRLLENRKLGEFQDINTKYVKSIIRVVFHDRRLQYTEHQQLEGWRWSRPGDRILDIGENIPLSVGILDPRASPTQLNTVEFLWDPSKRASAFIQVHCISTEFTPRKHGGEKGVPFRVQIDTFKQSENGEYTEHLHSASCQIKVFKPKGADRKQKTDREKMEKKTTQEKEKYQPSYETTILTECSPWPDVPYQMNNAPSPSYNSSPNSFNLGDGNSSPTHQMELLPPSNDHLLPSASIQDAQQWLHRNRFSPFCRLFSSFSGADLLKMSKEDFVQICGPADGIRLFNAIKGRNVRPKMTIYVCQEPEQNRSHLHQKRENGDGSLCVYHAIFLEELTTLELLEKIANLYSISPQQINRIYRQGPTGIHVLVSNEVGDGAKLPRRILFCYQYIERCVLLLLLPVTLKIIPPFNFTKRYHKLNAVILKR</sequence>
<evidence type="ECO:0000313" key="10">
    <source>
        <dbReference type="EMBL" id="OWK63278.1"/>
    </source>
</evidence>
<dbReference type="Pfam" id="PF04516">
    <property type="entry name" value="CP2"/>
    <property type="match status" value="1"/>
</dbReference>
<evidence type="ECO:0000256" key="6">
    <source>
        <dbReference type="ARBA" id="ARBA00023242"/>
    </source>
</evidence>
<dbReference type="Proteomes" id="UP000197619">
    <property type="component" value="Unassembled WGS sequence"/>
</dbReference>
<dbReference type="PROSITE" id="PS51968">
    <property type="entry name" value="GRH_CP2_DB"/>
    <property type="match status" value="1"/>
</dbReference>
<feature type="region of interest" description="Disordered" evidence="8">
    <location>
        <begin position="270"/>
        <end position="299"/>
    </location>
</feature>
<feature type="domain" description="Grh/CP2 DB" evidence="9">
    <location>
        <begin position="43"/>
        <end position="282"/>
    </location>
</feature>
<evidence type="ECO:0000256" key="5">
    <source>
        <dbReference type="ARBA" id="ARBA00023163"/>
    </source>
</evidence>
<feature type="region of interest" description="Disordered" evidence="8">
    <location>
        <begin position="222"/>
        <end position="250"/>
    </location>
</feature>
<dbReference type="PANTHER" id="PTHR11037:SF18">
    <property type="entry name" value="TRANSCRIPTION FACTOR CP2-LIKE PROTEIN 1"/>
    <property type="match status" value="1"/>
</dbReference>
<dbReference type="InterPro" id="IPR007604">
    <property type="entry name" value="CP2"/>
</dbReference>
<dbReference type="InterPro" id="IPR040167">
    <property type="entry name" value="TF_CP2-like"/>
</dbReference>
<evidence type="ECO:0000313" key="11">
    <source>
        <dbReference type="Proteomes" id="UP000197619"/>
    </source>
</evidence>
<evidence type="ECO:0000259" key="9">
    <source>
        <dbReference type="PROSITE" id="PS51968"/>
    </source>
</evidence>
<keyword evidence="5" id="KW-0804">Transcription</keyword>
<dbReference type="GO" id="GO:0001228">
    <property type="term" value="F:DNA-binding transcription activator activity, RNA polymerase II-specific"/>
    <property type="evidence" value="ECO:0007669"/>
    <property type="project" value="TreeGrafter"/>
</dbReference>
<feature type="compositionally biased region" description="Basic and acidic residues" evidence="8">
    <location>
        <begin position="223"/>
        <end position="247"/>
    </location>
</feature>
<dbReference type="SUPFAM" id="SSF47769">
    <property type="entry name" value="SAM/Pointed domain"/>
    <property type="match status" value="1"/>
</dbReference>
<keyword evidence="4 7" id="KW-0238">DNA-binding</keyword>
<comment type="caution">
    <text evidence="10">The sequence shown here is derived from an EMBL/GenBank/DDBJ whole genome shotgun (WGS) entry which is preliminary data.</text>
</comment>
<accession>A0A218VBR6</accession>
<dbReference type="GO" id="GO:0000978">
    <property type="term" value="F:RNA polymerase II cis-regulatory region sequence-specific DNA binding"/>
    <property type="evidence" value="ECO:0007669"/>
    <property type="project" value="TreeGrafter"/>
</dbReference>
<dbReference type="Gene3D" id="1.10.150.50">
    <property type="entry name" value="Transcription Factor, Ets-1"/>
    <property type="match status" value="1"/>
</dbReference>
<evidence type="ECO:0000256" key="2">
    <source>
        <dbReference type="ARBA" id="ARBA00010852"/>
    </source>
</evidence>
<evidence type="ECO:0000256" key="4">
    <source>
        <dbReference type="ARBA" id="ARBA00023125"/>
    </source>
</evidence>
<comment type="similarity">
    <text evidence="2">Belongs to the grh/CP2 family. CP2 subfamily.</text>
</comment>
<dbReference type="PANTHER" id="PTHR11037">
    <property type="entry name" value="TRANSCRIPTION FACTOR CP2"/>
    <property type="match status" value="1"/>
</dbReference>
<dbReference type="CDD" id="cd09590">
    <property type="entry name" value="SAM_LBP9"/>
    <property type="match status" value="1"/>
</dbReference>
<evidence type="ECO:0000256" key="1">
    <source>
        <dbReference type="ARBA" id="ARBA00004123"/>
    </source>
</evidence>
<dbReference type="InterPro" id="IPR057520">
    <property type="entry name" value="GRHL1/CP2_C"/>
</dbReference>
<keyword evidence="6 7" id="KW-0539">Nucleus</keyword>
<feature type="compositionally biased region" description="Low complexity" evidence="8">
    <location>
        <begin position="270"/>
        <end position="285"/>
    </location>
</feature>
<comment type="subcellular location">
    <subcellularLocation>
        <location evidence="1 7">Nucleus</location>
    </subcellularLocation>
</comment>
<dbReference type="EMBL" id="MUZQ01000015">
    <property type="protein sequence ID" value="OWK63278.1"/>
    <property type="molecule type" value="Genomic_DNA"/>
</dbReference>
<keyword evidence="3" id="KW-0805">Transcription regulation</keyword>
<dbReference type="GO" id="GO:0005634">
    <property type="term" value="C:nucleus"/>
    <property type="evidence" value="ECO:0007669"/>
    <property type="project" value="UniProtKB-SubCell"/>
</dbReference>
<evidence type="ECO:0000256" key="3">
    <source>
        <dbReference type="ARBA" id="ARBA00023015"/>
    </source>
</evidence>
<name>A0A218VBR6_9PASE</name>
<dbReference type="Pfam" id="PF25416">
    <property type="entry name" value="GRHL1_C"/>
    <property type="match status" value="1"/>
</dbReference>
<dbReference type="InterPro" id="IPR013761">
    <property type="entry name" value="SAM/pointed_sf"/>
</dbReference>
<dbReference type="InterPro" id="IPR037598">
    <property type="entry name" value="TFCP2L1_SAM"/>
</dbReference>
<dbReference type="AlphaFoldDB" id="A0A218VBR6"/>
<dbReference type="Pfam" id="PF18016">
    <property type="entry name" value="SAM_3"/>
    <property type="match status" value="1"/>
</dbReference>
<dbReference type="STRING" id="299123.ENSLSDP00000017790"/>
<organism evidence="10 11">
    <name type="scientific">Lonchura striata</name>
    <name type="common">white-rumped munia</name>
    <dbReference type="NCBI Taxonomy" id="40157"/>
    <lineage>
        <taxon>Eukaryota</taxon>
        <taxon>Metazoa</taxon>
        <taxon>Chordata</taxon>
        <taxon>Craniata</taxon>
        <taxon>Vertebrata</taxon>
        <taxon>Euteleostomi</taxon>
        <taxon>Archelosauria</taxon>
        <taxon>Archosauria</taxon>
        <taxon>Dinosauria</taxon>
        <taxon>Saurischia</taxon>
        <taxon>Theropoda</taxon>
        <taxon>Coelurosauria</taxon>
        <taxon>Aves</taxon>
        <taxon>Neognathae</taxon>
        <taxon>Neoaves</taxon>
        <taxon>Telluraves</taxon>
        <taxon>Australaves</taxon>
        <taxon>Passeriformes</taxon>
        <taxon>Passeroidea</taxon>
        <taxon>Estrildidae</taxon>
        <taxon>Estrildinae</taxon>
        <taxon>Lonchura</taxon>
    </lineage>
</organism>
<proteinExistence type="inferred from homology"/>
<evidence type="ECO:0000256" key="8">
    <source>
        <dbReference type="SAM" id="MobiDB-lite"/>
    </source>
</evidence>
<evidence type="ECO:0000256" key="7">
    <source>
        <dbReference type="PROSITE-ProRule" id="PRU01313"/>
    </source>
</evidence>
<protein>
    <submittedName>
        <fullName evidence="10">Transcription factor CP2-like protein 1</fullName>
    </submittedName>
</protein>
<dbReference type="InterPro" id="IPR041418">
    <property type="entry name" value="SAM_3"/>
</dbReference>
<dbReference type="FunFam" id="1.10.150.50:FF:000022">
    <property type="entry name" value="Transcription factor CP2 like 1"/>
    <property type="match status" value="1"/>
</dbReference>
<gene>
    <name evidence="10" type="primary">TFCP2L1</name>
    <name evidence="10" type="ORF">RLOC_00013342</name>
</gene>